<dbReference type="PROSITE" id="PS00622">
    <property type="entry name" value="HTH_LUXR_1"/>
    <property type="match status" value="1"/>
</dbReference>
<protein>
    <submittedName>
        <fullName evidence="6">LuxR family transcriptional regulator</fullName>
    </submittedName>
</protein>
<dbReference type="Pfam" id="PF00196">
    <property type="entry name" value="GerE"/>
    <property type="match status" value="1"/>
</dbReference>
<evidence type="ECO:0000256" key="4">
    <source>
        <dbReference type="SAM" id="MobiDB-lite"/>
    </source>
</evidence>
<evidence type="ECO:0000256" key="2">
    <source>
        <dbReference type="ARBA" id="ARBA00023125"/>
    </source>
</evidence>
<dbReference type="Proteomes" id="UP000253790">
    <property type="component" value="Chromosome"/>
</dbReference>
<dbReference type="InterPro" id="IPR000792">
    <property type="entry name" value="Tscrpt_reg_LuxR_C"/>
</dbReference>
<dbReference type="PRINTS" id="PR00038">
    <property type="entry name" value="HTHLUXR"/>
</dbReference>
<evidence type="ECO:0000256" key="3">
    <source>
        <dbReference type="ARBA" id="ARBA00023163"/>
    </source>
</evidence>
<feature type="domain" description="HTH luxR-type" evidence="5">
    <location>
        <begin position="366"/>
        <end position="431"/>
    </location>
</feature>
<dbReference type="InterPro" id="IPR036388">
    <property type="entry name" value="WH-like_DNA-bd_sf"/>
</dbReference>
<sequence>MCACWRARDTCDRSDPATDQWPASTPARSHRCTSSCSCSSLAAQDCLSAAQVEGLVRTVRPTRERHRHTVDTPVPAREDGSMATPPRARDDRLVQSVARECARPQDAFALYERVAALVRRQVPYDAAGWILVDPDTMLLNGVYEQDVPRTAHLSLMELELSQDDFTKFVDLARTGVAAASLSAATDGRLELSPRWRAVYEPNGFGDELRAVFCTADVCWGHVCLTRTADAPWFTLREVDLLARIAPHVAHGIRTGLLLDEAWFDPAQETPGIVVLDDDGRVVSSTPRALDWLGPVDDDRLQRSAVLHEVAMRARALAAGDVDGAPAVAKVRAVSGEWLVVRGSCLETAGQTAVLLEPARRADVACLLMHLHELTPRERQVAQLLLTGMATADIAAELWITPDTLKGHVKSVFAKLGVSSRPELFARLSHAPVVRSSA</sequence>
<evidence type="ECO:0000259" key="5">
    <source>
        <dbReference type="PROSITE" id="PS50043"/>
    </source>
</evidence>
<proteinExistence type="predicted"/>
<dbReference type="CDD" id="cd06170">
    <property type="entry name" value="LuxR_C_like"/>
    <property type="match status" value="1"/>
</dbReference>
<keyword evidence="1" id="KW-0805">Transcription regulation</keyword>
<keyword evidence="3" id="KW-0804">Transcription</keyword>
<dbReference type="InterPro" id="IPR029016">
    <property type="entry name" value="GAF-like_dom_sf"/>
</dbReference>
<feature type="region of interest" description="Disordered" evidence="4">
    <location>
        <begin position="9"/>
        <end position="29"/>
    </location>
</feature>
<dbReference type="KEGG" id="orn:DV701_13295"/>
<feature type="region of interest" description="Disordered" evidence="4">
    <location>
        <begin position="64"/>
        <end position="92"/>
    </location>
</feature>
<gene>
    <name evidence="6" type="ORF">DV701_13295</name>
</gene>
<dbReference type="Gene3D" id="3.30.450.40">
    <property type="match status" value="1"/>
</dbReference>
<name>A0A345NPK6_9MICO</name>
<dbReference type="InterPro" id="IPR016032">
    <property type="entry name" value="Sig_transdc_resp-reg_C-effctor"/>
</dbReference>
<dbReference type="PANTHER" id="PTHR44688">
    <property type="entry name" value="DNA-BINDING TRANSCRIPTIONAL ACTIVATOR DEVR_DOSR"/>
    <property type="match status" value="1"/>
</dbReference>
<dbReference type="Gene3D" id="1.10.10.10">
    <property type="entry name" value="Winged helix-like DNA-binding domain superfamily/Winged helix DNA-binding domain"/>
    <property type="match status" value="1"/>
</dbReference>
<keyword evidence="7" id="KW-1185">Reference proteome</keyword>
<evidence type="ECO:0000313" key="6">
    <source>
        <dbReference type="EMBL" id="AXH96964.1"/>
    </source>
</evidence>
<evidence type="ECO:0000313" key="7">
    <source>
        <dbReference type="Proteomes" id="UP000253790"/>
    </source>
</evidence>
<accession>A0A345NPK6</accession>
<organism evidence="6 7">
    <name type="scientific">Ornithinimicrobium avium</name>
    <dbReference type="NCBI Taxonomy" id="2283195"/>
    <lineage>
        <taxon>Bacteria</taxon>
        <taxon>Bacillati</taxon>
        <taxon>Actinomycetota</taxon>
        <taxon>Actinomycetes</taxon>
        <taxon>Micrococcales</taxon>
        <taxon>Ornithinimicrobiaceae</taxon>
        <taxon>Ornithinimicrobium</taxon>
    </lineage>
</organism>
<reference evidence="6 7" key="1">
    <citation type="submission" date="2018-07" db="EMBL/GenBank/DDBJ databases">
        <title>Complete genome sequencing of Ornithinimicrobium sp. AMA3305.</title>
        <authorList>
            <person name="Bae J.-W."/>
        </authorList>
    </citation>
    <scope>NUCLEOTIDE SEQUENCE [LARGE SCALE GENOMIC DNA]</scope>
    <source>
        <strain evidence="6 7">AMA3305</strain>
    </source>
</reference>
<dbReference type="EMBL" id="CP031229">
    <property type="protein sequence ID" value="AXH96964.1"/>
    <property type="molecule type" value="Genomic_DNA"/>
</dbReference>
<evidence type="ECO:0000256" key="1">
    <source>
        <dbReference type="ARBA" id="ARBA00023015"/>
    </source>
</evidence>
<dbReference type="PROSITE" id="PS50043">
    <property type="entry name" value="HTH_LUXR_2"/>
    <property type="match status" value="1"/>
</dbReference>
<keyword evidence="2" id="KW-0238">DNA-binding</keyword>
<dbReference type="SUPFAM" id="SSF46894">
    <property type="entry name" value="C-terminal effector domain of the bipartite response regulators"/>
    <property type="match status" value="1"/>
</dbReference>
<dbReference type="PANTHER" id="PTHR44688:SF16">
    <property type="entry name" value="DNA-BINDING TRANSCRIPTIONAL ACTIVATOR DEVR_DOSR"/>
    <property type="match status" value="1"/>
</dbReference>
<dbReference type="AlphaFoldDB" id="A0A345NPK6"/>
<dbReference type="OrthoDB" id="9815744at2"/>
<dbReference type="GO" id="GO:0006355">
    <property type="term" value="P:regulation of DNA-templated transcription"/>
    <property type="evidence" value="ECO:0007669"/>
    <property type="project" value="InterPro"/>
</dbReference>
<dbReference type="SUPFAM" id="SSF55781">
    <property type="entry name" value="GAF domain-like"/>
    <property type="match status" value="1"/>
</dbReference>
<dbReference type="SMART" id="SM00421">
    <property type="entry name" value="HTH_LUXR"/>
    <property type="match status" value="1"/>
</dbReference>
<dbReference type="GO" id="GO:0003677">
    <property type="term" value="F:DNA binding"/>
    <property type="evidence" value="ECO:0007669"/>
    <property type="project" value="UniProtKB-KW"/>
</dbReference>